<dbReference type="InterPro" id="IPR032030">
    <property type="entry name" value="YscD_cytoplasmic_dom"/>
</dbReference>
<dbReference type="NCBIfam" id="TIGR02500">
    <property type="entry name" value="type_III_yscD"/>
    <property type="match status" value="1"/>
</dbReference>
<dbReference type="InterPro" id="IPR032034">
    <property type="entry name" value="YscD_ppl_1st"/>
</dbReference>
<feature type="transmembrane region" description="Helical" evidence="2">
    <location>
        <begin position="155"/>
        <end position="173"/>
    </location>
</feature>
<reference evidence="8 9" key="2">
    <citation type="submission" date="2024-01" db="EMBL/GenBank/DDBJ databases">
        <authorList>
            <person name="Xie X."/>
        </authorList>
    </citation>
    <scope>NUCLEOTIDE SEQUENCE [LARGE SCALE GENOMIC DNA]</scope>
    <source>
        <strain evidence="8">SCUT-1</strain>
    </source>
</reference>
<keyword evidence="9" id="KW-1185">Reference proteome</keyword>
<organism evidence="8 9">
    <name type="scientific">Candidatus Thiothrix phosphatis</name>
    <dbReference type="NCBI Taxonomy" id="3112415"/>
    <lineage>
        <taxon>Bacteria</taxon>
        <taxon>Pseudomonadati</taxon>
        <taxon>Pseudomonadota</taxon>
        <taxon>Gammaproteobacteria</taxon>
        <taxon>Thiotrichales</taxon>
        <taxon>Thiotrichaceae</taxon>
        <taxon>Thiothrix</taxon>
    </lineage>
</organism>
<dbReference type="Pfam" id="PF23893">
    <property type="entry name" value="Y4YQ_C"/>
    <property type="match status" value="1"/>
</dbReference>
<evidence type="ECO:0000313" key="9">
    <source>
        <dbReference type="Proteomes" id="UP001308005"/>
    </source>
</evidence>
<feature type="domain" description="YscD/Y4YQ C-terminal" evidence="7">
    <location>
        <begin position="388"/>
        <end position="435"/>
    </location>
</feature>
<dbReference type="Gene3D" id="2.60.200.20">
    <property type="match status" value="1"/>
</dbReference>
<dbReference type="RefSeq" id="WP_324692612.1">
    <property type="nucleotide sequence ID" value="NZ_JAYMYJ010000004.1"/>
</dbReference>
<reference evidence="9" key="1">
    <citation type="submission" date="2023-07" db="EMBL/GenBank/DDBJ databases">
        <title>The carbon used by Thiothrix.</title>
        <authorList>
            <person name="Chen L."/>
        </authorList>
    </citation>
    <scope>NUCLEOTIDE SEQUENCE [LARGE SCALE GENOMIC DNA]</scope>
</reference>
<evidence type="ECO:0000259" key="3">
    <source>
        <dbReference type="Pfam" id="PF16693"/>
    </source>
</evidence>
<accession>A0ABU6CSQ5</accession>
<dbReference type="Pfam" id="PF21937">
    <property type="entry name" value="Yop-YscD_ppl_2nd"/>
    <property type="match status" value="1"/>
</dbReference>
<dbReference type="Proteomes" id="UP001308005">
    <property type="component" value="Unassembled WGS sequence"/>
</dbReference>
<comment type="caution">
    <text evidence="8">The sequence shown here is derived from an EMBL/GenBank/DDBJ whole genome shotgun (WGS) entry which is preliminary data.</text>
</comment>
<feature type="domain" description="YscD-like Bon-like" evidence="6">
    <location>
        <begin position="248"/>
        <end position="310"/>
    </location>
</feature>
<evidence type="ECO:0000259" key="7">
    <source>
        <dbReference type="Pfam" id="PF23893"/>
    </source>
</evidence>
<evidence type="ECO:0000256" key="1">
    <source>
        <dbReference type="SAM" id="MobiDB-lite"/>
    </source>
</evidence>
<gene>
    <name evidence="8" type="primary">sctD</name>
    <name evidence="8" type="ORF">VSS37_00350</name>
</gene>
<feature type="domain" description="YscD-like Bon-like" evidence="5">
    <location>
        <begin position="321"/>
        <end position="380"/>
    </location>
</feature>
<keyword evidence="2" id="KW-1133">Transmembrane helix</keyword>
<evidence type="ECO:0000259" key="4">
    <source>
        <dbReference type="Pfam" id="PF16697"/>
    </source>
</evidence>
<protein>
    <submittedName>
        <fullName evidence="8">Type III secretion system inner membrane ring subunit SctD</fullName>
    </submittedName>
</protein>
<dbReference type="InterPro" id="IPR053947">
    <property type="entry name" value="YscD_ppl__2nd"/>
</dbReference>
<feature type="region of interest" description="Disordered" evidence="1">
    <location>
        <begin position="107"/>
        <end position="145"/>
    </location>
</feature>
<evidence type="ECO:0000259" key="6">
    <source>
        <dbReference type="Pfam" id="PF21937"/>
    </source>
</evidence>
<dbReference type="EMBL" id="JAYMYJ010000004">
    <property type="protein sequence ID" value="MEB4589418.1"/>
    <property type="molecule type" value="Genomic_DNA"/>
</dbReference>
<evidence type="ECO:0000256" key="2">
    <source>
        <dbReference type="SAM" id="Phobius"/>
    </source>
</evidence>
<dbReference type="InterPro" id="IPR012843">
    <property type="entry name" value="YscD"/>
</dbReference>
<dbReference type="InterPro" id="IPR053946">
    <property type="entry name" value="YscD_ppl_3rd"/>
</dbReference>
<dbReference type="SUPFAM" id="SSF49879">
    <property type="entry name" value="SMAD/FHA domain"/>
    <property type="match status" value="1"/>
</dbReference>
<keyword evidence="2" id="KW-0812">Transmembrane</keyword>
<proteinExistence type="predicted"/>
<dbReference type="Pfam" id="PF16693">
    <property type="entry name" value="Yop-YscD_ppl_1st"/>
    <property type="match status" value="1"/>
</dbReference>
<name>A0ABU6CSQ5_9GAMM</name>
<feature type="domain" description="YscD cytoplasmic" evidence="4">
    <location>
        <begin position="11"/>
        <end position="100"/>
    </location>
</feature>
<feature type="domain" description="YscD-like Bon-like" evidence="3">
    <location>
        <begin position="192"/>
        <end position="244"/>
    </location>
</feature>
<feature type="compositionally biased region" description="Basic and acidic residues" evidence="1">
    <location>
        <begin position="119"/>
        <end position="130"/>
    </location>
</feature>
<sequence length="454" mass="49497">MAVQHTSFILKVLNGFNAGAVVRLKTGSLVIGSSMNSDIILHDENIADQHVQLLITPSSITLQPLARPVFVDGAEMAEESVDLLAFQTVRLGKVEFQVTDARKATSKSVTESTAVSRAADPKKQAADKAESPAGQKKMKAMPVKPPAKAGWSGRVWLMLGLGLLLLANLIYWAPQFNRLLESFGMLAPAEKRAATLMDELGQRDFKLINETDGSVSVEGYTHSAEERNELLSRIQGANINTRLRIWAQDEMVDNASMICRAMGEPKVVIKPGKAGGELVAEGFVSKTAAWDQVRASILNDVGGVRSVADEALQSMDSYLASFVQLIEKKGLSSRIQATTDGKKVIVNGELTQLEIEKLKAMRDEFLDVHKNGPAIVLEVTDVRNRIRLAIRSVSVGKVPFLVAKDGKKYMEGSALGENYFVKSIKPDHVVLTNNGVDIPFYYGIEEKNNGNVVH</sequence>
<dbReference type="InterPro" id="IPR057770">
    <property type="entry name" value="YscD/Y4YQ_C"/>
</dbReference>
<dbReference type="Pfam" id="PF16697">
    <property type="entry name" value="Yop-YscD_cpl"/>
    <property type="match status" value="1"/>
</dbReference>
<dbReference type="InterPro" id="IPR008984">
    <property type="entry name" value="SMAD_FHA_dom_sf"/>
</dbReference>
<evidence type="ECO:0000259" key="5">
    <source>
        <dbReference type="Pfam" id="PF21934"/>
    </source>
</evidence>
<keyword evidence="2" id="KW-0472">Membrane</keyword>
<evidence type="ECO:0000313" key="8">
    <source>
        <dbReference type="EMBL" id="MEB4589418.1"/>
    </source>
</evidence>
<dbReference type="Pfam" id="PF21934">
    <property type="entry name" value="Yop-YscD_ppl_3rd"/>
    <property type="match status" value="1"/>
</dbReference>